<dbReference type="OrthoDB" id="9945704at2759"/>
<dbReference type="SUPFAM" id="SSF63748">
    <property type="entry name" value="Tudor/PWWP/MBT"/>
    <property type="match status" value="1"/>
</dbReference>
<evidence type="ECO:0000256" key="2">
    <source>
        <dbReference type="PROSITE-ProRule" id="PRU00459"/>
    </source>
</evidence>
<dbReference type="Proteomes" id="UP001152622">
    <property type="component" value="Chromosome 3"/>
</dbReference>
<protein>
    <submittedName>
        <fullName evidence="4">Uncharacterized protein</fullName>
    </submittedName>
</protein>
<proteinExistence type="predicted"/>
<evidence type="ECO:0000313" key="5">
    <source>
        <dbReference type="Proteomes" id="UP001152622"/>
    </source>
</evidence>
<dbReference type="PROSITE" id="PS51079">
    <property type="entry name" value="MBT"/>
    <property type="match status" value="1"/>
</dbReference>
<reference evidence="4" key="1">
    <citation type="journal article" date="2023" name="Science">
        <title>Genome structures resolve the early diversification of teleost fishes.</title>
        <authorList>
            <person name="Parey E."/>
            <person name="Louis A."/>
            <person name="Montfort J."/>
            <person name="Bouchez O."/>
            <person name="Roques C."/>
            <person name="Iampietro C."/>
            <person name="Lluch J."/>
            <person name="Castinel A."/>
            <person name="Donnadieu C."/>
            <person name="Desvignes T."/>
            <person name="Floi Bucao C."/>
            <person name="Jouanno E."/>
            <person name="Wen M."/>
            <person name="Mejri S."/>
            <person name="Dirks R."/>
            <person name="Jansen H."/>
            <person name="Henkel C."/>
            <person name="Chen W.J."/>
            <person name="Zahm M."/>
            <person name="Cabau C."/>
            <person name="Klopp C."/>
            <person name="Thompson A.W."/>
            <person name="Robinson-Rechavi M."/>
            <person name="Braasch I."/>
            <person name="Lecointre G."/>
            <person name="Bobe J."/>
            <person name="Postlethwait J.H."/>
            <person name="Berthelot C."/>
            <person name="Roest Crollius H."/>
            <person name="Guiguen Y."/>
        </authorList>
    </citation>
    <scope>NUCLEOTIDE SEQUENCE</scope>
    <source>
        <strain evidence="4">WJC10195</strain>
    </source>
</reference>
<dbReference type="InterPro" id="IPR004092">
    <property type="entry name" value="Mbt"/>
</dbReference>
<keyword evidence="5" id="KW-1185">Reference proteome</keyword>
<feature type="compositionally biased region" description="Polar residues" evidence="3">
    <location>
        <begin position="55"/>
        <end position="64"/>
    </location>
</feature>
<dbReference type="Gene3D" id="2.30.30.140">
    <property type="match status" value="1"/>
</dbReference>
<sequence length="83" mass="9425">MIHFDGWSHVYDEWVDSDHPDIHPAGWCEQTGHPLKSPQYDSNTQQLGPREPPASGQTSFSSLTCKGINQPRSTKYSFHQRSV</sequence>
<gene>
    <name evidence="4" type="ORF">SKAU_G00095740</name>
</gene>
<feature type="compositionally biased region" description="Polar residues" evidence="3">
    <location>
        <begin position="70"/>
        <end position="83"/>
    </location>
</feature>
<dbReference type="EMBL" id="JAINUF010000003">
    <property type="protein sequence ID" value="KAJ8369546.1"/>
    <property type="molecule type" value="Genomic_DNA"/>
</dbReference>
<dbReference type="GO" id="GO:0045892">
    <property type="term" value="P:negative regulation of DNA-templated transcription"/>
    <property type="evidence" value="ECO:0007669"/>
    <property type="project" value="TreeGrafter"/>
</dbReference>
<dbReference type="InterPro" id="IPR050548">
    <property type="entry name" value="PcG_chromatin_remod_factors"/>
</dbReference>
<dbReference type="Pfam" id="PF02820">
    <property type="entry name" value="MBT"/>
    <property type="match status" value="1"/>
</dbReference>
<accession>A0A9Q1FYI3</accession>
<dbReference type="GO" id="GO:0003682">
    <property type="term" value="F:chromatin binding"/>
    <property type="evidence" value="ECO:0007669"/>
    <property type="project" value="TreeGrafter"/>
</dbReference>
<dbReference type="AlphaFoldDB" id="A0A9Q1FYI3"/>
<dbReference type="PANTHER" id="PTHR12247">
    <property type="entry name" value="POLYCOMB GROUP PROTEIN"/>
    <property type="match status" value="1"/>
</dbReference>
<feature type="region of interest" description="Disordered" evidence="3">
    <location>
        <begin position="22"/>
        <end position="83"/>
    </location>
</feature>
<evidence type="ECO:0000256" key="3">
    <source>
        <dbReference type="SAM" id="MobiDB-lite"/>
    </source>
</evidence>
<name>A0A9Q1FYI3_SYNKA</name>
<organism evidence="4 5">
    <name type="scientific">Synaphobranchus kaupii</name>
    <name type="common">Kaup's arrowtooth eel</name>
    <dbReference type="NCBI Taxonomy" id="118154"/>
    <lineage>
        <taxon>Eukaryota</taxon>
        <taxon>Metazoa</taxon>
        <taxon>Chordata</taxon>
        <taxon>Craniata</taxon>
        <taxon>Vertebrata</taxon>
        <taxon>Euteleostomi</taxon>
        <taxon>Actinopterygii</taxon>
        <taxon>Neopterygii</taxon>
        <taxon>Teleostei</taxon>
        <taxon>Anguilliformes</taxon>
        <taxon>Synaphobranchidae</taxon>
        <taxon>Synaphobranchus</taxon>
    </lineage>
</organism>
<keyword evidence="1" id="KW-0677">Repeat</keyword>
<dbReference type="GO" id="GO:0005634">
    <property type="term" value="C:nucleus"/>
    <property type="evidence" value="ECO:0007669"/>
    <property type="project" value="InterPro"/>
</dbReference>
<dbReference type="PANTHER" id="PTHR12247:SF131">
    <property type="entry name" value="LD05287P"/>
    <property type="match status" value="1"/>
</dbReference>
<evidence type="ECO:0000313" key="4">
    <source>
        <dbReference type="EMBL" id="KAJ8369546.1"/>
    </source>
</evidence>
<evidence type="ECO:0000256" key="1">
    <source>
        <dbReference type="ARBA" id="ARBA00022737"/>
    </source>
</evidence>
<comment type="caution">
    <text evidence="4">The sequence shown here is derived from an EMBL/GenBank/DDBJ whole genome shotgun (WGS) entry which is preliminary data.</text>
</comment>
<feature type="repeat" description="MBT" evidence="2">
    <location>
        <begin position="1"/>
        <end position="38"/>
    </location>
</feature>
<dbReference type="GO" id="GO:0042393">
    <property type="term" value="F:histone binding"/>
    <property type="evidence" value="ECO:0007669"/>
    <property type="project" value="TreeGrafter"/>
</dbReference>